<keyword evidence="2" id="KW-1185">Reference proteome</keyword>
<organism evidence="1 2">
    <name type="scientific">Acinetobacter kyonggiensis</name>
    <dbReference type="NCBI Taxonomy" id="595670"/>
    <lineage>
        <taxon>Bacteria</taxon>
        <taxon>Pseudomonadati</taxon>
        <taxon>Pseudomonadota</taxon>
        <taxon>Gammaproteobacteria</taxon>
        <taxon>Moraxellales</taxon>
        <taxon>Moraxellaceae</taxon>
        <taxon>Acinetobacter</taxon>
    </lineage>
</organism>
<gene>
    <name evidence="1" type="ORF">SAMN05421643_11069</name>
</gene>
<sequence length="35" mass="4012">MAIKLIKVILMKAKKINALSHDNFCESPVQYMGIY</sequence>
<proteinExistence type="predicted"/>
<dbReference type="Proteomes" id="UP000199035">
    <property type="component" value="Unassembled WGS sequence"/>
</dbReference>
<evidence type="ECO:0000313" key="1">
    <source>
        <dbReference type="EMBL" id="SDY43549.1"/>
    </source>
</evidence>
<dbReference type="EMBL" id="FNPK01000010">
    <property type="protein sequence ID" value="SDY43549.1"/>
    <property type="molecule type" value="Genomic_DNA"/>
</dbReference>
<evidence type="ECO:0000313" key="2">
    <source>
        <dbReference type="Proteomes" id="UP000199035"/>
    </source>
</evidence>
<protein>
    <submittedName>
        <fullName evidence="1">Uncharacterized protein</fullName>
    </submittedName>
</protein>
<reference evidence="2" key="1">
    <citation type="submission" date="2016-10" db="EMBL/GenBank/DDBJ databases">
        <authorList>
            <person name="Varghese N."/>
            <person name="Submissions S."/>
        </authorList>
    </citation>
    <scope>NUCLEOTIDE SEQUENCE [LARGE SCALE GENOMIC DNA]</scope>
    <source>
        <strain evidence="2">ANC 5109</strain>
    </source>
</reference>
<accession>A0A1H3JVA5</accession>
<name>A0A1H3JVA5_9GAMM</name>
<dbReference type="AlphaFoldDB" id="A0A1H3JVA5"/>
<dbReference type="STRING" id="595670.SAMN05421643_11069"/>